<feature type="chain" id="PRO_5018170359" description="Frog antimicrobial peptide propeptide domain-containing protein" evidence="1">
    <location>
        <begin position="20"/>
        <end position="64"/>
    </location>
</feature>
<organism evidence="3 4">
    <name type="scientific">Rufibacter latericius</name>
    <dbReference type="NCBI Taxonomy" id="2487040"/>
    <lineage>
        <taxon>Bacteria</taxon>
        <taxon>Pseudomonadati</taxon>
        <taxon>Bacteroidota</taxon>
        <taxon>Cytophagia</taxon>
        <taxon>Cytophagales</taxon>
        <taxon>Hymenobacteraceae</taxon>
        <taxon>Rufibacter</taxon>
    </lineage>
</organism>
<comment type="caution">
    <text evidence="3">The sequence shown here is derived from an EMBL/GenBank/DDBJ whole genome shotgun (WGS) entry which is preliminary data.</text>
</comment>
<evidence type="ECO:0000259" key="2">
    <source>
        <dbReference type="Pfam" id="PF03032"/>
    </source>
</evidence>
<evidence type="ECO:0000313" key="3">
    <source>
        <dbReference type="EMBL" id="RNI23444.1"/>
    </source>
</evidence>
<dbReference type="OrthoDB" id="894272at2"/>
<sequence>MKKTLVLVAFLGGVVSFSACDSKTENNMEKQAEKVETHAEMAGDSVLARQAREAKDSIDQVDPE</sequence>
<dbReference type="Pfam" id="PF03032">
    <property type="entry name" value="FSAP_sig_propep"/>
    <property type="match status" value="1"/>
</dbReference>
<dbReference type="Proteomes" id="UP000272117">
    <property type="component" value="Unassembled WGS sequence"/>
</dbReference>
<reference evidence="3 4" key="1">
    <citation type="submission" date="2018-11" db="EMBL/GenBank/DDBJ databases">
        <title>Rufibacter latericius sp. nov., isolated from water in Baiyang Lake.</title>
        <authorList>
            <person name="Yang Y."/>
        </authorList>
    </citation>
    <scope>NUCLEOTIDE SEQUENCE [LARGE SCALE GENOMIC DNA]</scope>
    <source>
        <strain evidence="3 4">R-22-1c-1</strain>
    </source>
</reference>
<dbReference type="PROSITE" id="PS51257">
    <property type="entry name" value="PROKAR_LIPOPROTEIN"/>
    <property type="match status" value="1"/>
</dbReference>
<protein>
    <recommendedName>
        <fullName evidence="2">Frog antimicrobial peptide propeptide domain-containing protein</fullName>
    </recommendedName>
</protein>
<evidence type="ECO:0000256" key="1">
    <source>
        <dbReference type="SAM" id="SignalP"/>
    </source>
</evidence>
<dbReference type="InterPro" id="IPR004275">
    <property type="entry name" value="Frog_antimicrobial_propeptide"/>
</dbReference>
<feature type="domain" description="Frog antimicrobial peptide propeptide" evidence="2">
    <location>
        <begin position="1"/>
        <end position="41"/>
    </location>
</feature>
<evidence type="ECO:0000313" key="4">
    <source>
        <dbReference type="Proteomes" id="UP000272117"/>
    </source>
</evidence>
<keyword evidence="1" id="KW-0732">Signal</keyword>
<dbReference type="AlphaFoldDB" id="A0A3M9MD53"/>
<dbReference type="EMBL" id="RJJD01000015">
    <property type="protein sequence ID" value="RNI23444.1"/>
    <property type="molecule type" value="Genomic_DNA"/>
</dbReference>
<gene>
    <name evidence="3" type="ORF">EFB08_18060</name>
</gene>
<accession>A0A3M9MD53</accession>
<keyword evidence="4" id="KW-1185">Reference proteome</keyword>
<feature type="signal peptide" evidence="1">
    <location>
        <begin position="1"/>
        <end position="19"/>
    </location>
</feature>
<dbReference type="RefSeq" id="WP_123128366.1">
    <property type="nucleotide sequence ID" value="NZ_RJJD01000015.1"/>
</dbReference>
<proteinExistence type="predicted"/>
<name>A0A3M9MD53_9BACT</name>